<feature type="compositionally biased region" description="Basic and acidic residues" evidence="5">
    <location>
        <begin position="255"/>
        <end position="273"/>
    </location>
</feature>
<dbReference type="Pfam" id="PF00005">
    <property type="entry name" value="ABC_tran"/>
    <property type="match status" value="1"/>
</dbReference>
<dbReference type="InterPro" id="IPR003593">
    <property type="entry name" value="AAA+_ATPase"/>
</dbReference>
<evidence type="ECO:0000313" key="7">
    <source>
        <dbReference type="EMBL" id="ERJ93759.1"/>
    </source>
</evidence>
<dbReference type="CDD" id="cd10147">
    <property type="entry name" value="Wzt_C-like"/>
    <property type="match status" value="1"/>
</dbReference>
<dbReference type="Pfam" id="PF14524">
    <property type="entry name" value="Wzt_C"/>
    <property type="match status" value="1"/>
</dbReference>
<dbReference type="InterPro" id="IPR027417">
    <property type="entry name" value="P-loop_NTPase"/>
</dbReference>
<dbReference type="CDD" id="cd03220">
    <property type="entry name" value="ABC_KpsT_Wzt"/>
    <property type="match status" value="1"/>
</dbReference>
<dbReference type="GO" id="GO:0016020">
    <property type="term" value="C:membrane"/>
    <property type="evidence" value="ECO:0007669"/>
    <property type="project" value="InterPro"/>
</dbReference>
<evidence type="ECO:0000256" key="3">
    <source>
        <dbReference type="ARBA" id="ARBA00022741"/>
    </source>
</evidence>
<reference evidence="7 8" key="1">
    <citation type="submission" date="2013-07" db="EMBL/GenBank/DDBJ databases">
        <authorList>
            <person name="Weinstock G."/>
            <person name="Sodergren E."/>
            <person name="Wylie T."/>
            <person name="Fulton L."/>
            <person name="Fulton R."/>
            <person name="Fronick C."/>
            <person name="O'Laughlin M."/>
            <person name="Godfrey J."/>
            <person name="Miner T."/>
            <person name="Herter B."/>
            <person name="Appelbaum E."/>
            <person name="Cordes M."/>
            <person name="Lek S."/>
            <person name="Wollam A."/>
            <person name="Pepin K.H."/>
            <person name="Palsikar V.B."/>
            <person name="Mitreva M."/>
            <person name="Wilson R.K."/>
        </authorList>
    </citation>
    <scope>NUCLEOTIDE SEQUENCE [LARGE SCALE GENOMIC DNA]</scope>
    <source>
        <strain evidence="7 8">ATCC 27760</strain>
    </source>
</reference>
<dbReference type="eggNOG" id="COG1134">
    <property type="taxonomic scope" value="Bacteria"/>
</dbReference>
<evidence type="ECO:0000256" key="4">
    <source>
        <dbReference type="ARBA" id="ARBA00022840"/>
    </source>
</evidence>
<dbReference type="InterPro" id="IPR029439">
    <property type="entry name" value="Wzt_C"/>
</dbReference>
<keyword evidence="3" id="KW-0547">Nucleotide-binding</keyword>
<dbReference type="InterPro" id="IPR003439">
    <property type="entry name" value="ABC_transporter-like_ATP-bd"/>
</dbReference>
<dbReference type="HOGENOM" id="CLU_000604_101_1_9"/>
<accession>U2LWA0</accession>
<dbReference type="GO" id="GO:0016887">
    <property type="term" value="F:ATP hydrolysis activity"/>
    <property type="evidence" value="ECO:0007669"/>
    <property type="project" value="InterPro"/>
</dbReference>
<organism evidence="7 8">
    <name type="scientific">Ruminococcus callidus ATCC 27760</name>
    <dbReference type="NCBI Taxonomy" id="411473"/>
    <lineage>
        <taxon>Bacteria</taxon>
        <taxon>Bacillati</taxon>
        <taxon>Bacillota</taxon>
        <taxon>Clostridia</taxon>
        <taxon>Eubacteriales</taxon>
        <taxon>Oscillospiraceae</taxon>
        <taxon>Ruminococcus</taxon>
    </lineage>
</organism>
<dbReference type="AlphaFoldDB" id="U2LWA0"/>
<dbReference type="PANTHER" id="PTHR46743:SF2">
    <property type="entry name" value="TEICHOIC ACIDS EXPORT ATP-BINDING PROTEIN TAGH"/>
    <property type="match status" value="1"/>
</dbReference>
<keyword evidence="4 7" id="KW-0067">ATP-binding</keyword>
<dbReference type="GO" id="GO:0140359">
    <property type="term" value="F:ABC-type transporter activity"/>
    <property type="evidence" value="ECO:0007669"/>
    <property type="project" value="InterPro"/>
</dbReference>
<dbReference type="STRING" id="411473.RUMCAL_02184"/>
<dbReference type="Proteomes" id="UP000016662">
    <property type="component" value="Unassembled WGS sequence"/>
</dbReference>
<dbReference type="PROSITE" id="PS50893">
    <property type="entry name" value="ABC_TRANSPORTER_2"/>
    <property type="match status" value="1"/>
</dbReference>
<dbReference type="RefSeq" id="WP_021683703.1">
    <property type="nucleotide sequence ID" value="NZ_KI260510.1"/>
</dbReference>
<dbReference type="Gene3D" id="3.40.50.300">
    <property type="entry name" value="P-loop containing nucleotide triphosphate hydrolases"/>
    <property type="match status" value="1"/>
</dbReference>
<sequence>MAAESKQENAIIVDHVKKHFKVFLDKGQSFKERLLFRNRRRYENRQVLRDISFTVKRGEAVGLIGHNGCGKSTTLKLLTRILYPDSGTITIKGRVSSLIELGAGFHPDMSGRENIYTNASIFGLSKKEIDSRLQTIIDFSELEQFIDNPVRTYSSGMYMRLAFSVAINVDADVLLIDEILGVGDVNFQAKCFQKLQEIKAEGTTIVIVSHSMGQIEQICDRCIWIEDGLIKEEGVPKYVDEHYLSEMEQIRLEREEADRQKEHAAAEEAEKAAEGSAETPAEEKTADAEKLSKQKLPAFCEKSAVRLGTGQVQFTDAALLDEDGESKYVFRTGDEITLRLKYHCVEPEKTPKGNFGYGIFREDSVHCYGTNVEIESDSWVALQPDGEIEVRFRNHLLPGRYFLDVAVHAPDGTYYDDIRRIQAFAVTSEHRDIGVCRLESQWFVDGKALERKTGE</sequence>
<gene>
    <name evidence="7" type="ORF">RUMCAL_02184</name>
</gene>
<dbReference type="PATRIC" id="fig|411473.3.peg.1802"/>
<dbReference type="SUPFAM" id="SSF52540">
    <property type="entry name" value="P-loop containing nucleoside triphosphate hydrolases"/>
    <property type="match status" value="1"/>
</dbReference>
<comment type="similarity">
    <text evidence="1">Belongs to the ABC transporter superfamily.</text>
</comment>
<dbReference type="Gene3D" id="2.70.50.60">
    <property type="entry name" value="abc- transporter (atp binding component) like domain"/>
    <property type="match status" value="1"/>
</dbReference>
<dbReference type="EMBL" id="AWVF01000274">
    <property type="protein sequence ID" value="ERJ93759.1"/>
    <property type="molecule type" value="Genomic_DNA"/>
</dbReference>
<dbReference type="SMART" id="SM00382">
    <property type="entry name" value="AAA"/>
    <property type="match status" value="1"/>
</dbReference>
<dbReference type="OrthoDB" id="9778870at2"/>
<evidence type="ECO:0000259" key="6">
    <source>
        <dbReference type="PROSITE" id="PS50893"/>
    </source>
</evidence>
<keyword evidence="2" id="KW-0813">Transport</keyword>
<protein>
    <submittedName>
        <fullName evidence="7">ABC transporter, ATP-binding protein</fullName>
    </submittedName>
</protein>
<evidence type="ECO:0000256" key="2">
    <source>
        <dbReference type="ARBA" id="ARBA00022448"/>
    </source>
</evidence>
<keyword evidence="8" id="KW-1185">Reference proteome</keyword>
<dbReference type="InterPro" id="IPR015860">
    <property type="entry name" value="ABC_transpr_TagH-like"/>
</dbReference>
<evidence type="ECO:0000256" key="1">
    <source>
        <dbReference type="ARBA" id="ARBA00005417"/>
    </source>
</evidence>
<dbReference type="InterPro" id="IPR050683">
    <property type="entry name" value="Bact_Polysacc_Export_ATP-bd"/>
</dbReference>
<feature type="compositionally biased region" description="Basic and acidic residues" evidence="5">
    <location>
        <begin position="281"/>
        <end position="290"/>
    </location>
</feature>
<dbReference type="PANTHER" id="PTHR46743">
    <property type="entry name" value="TEICHOIC ACIDS EXPORT ATP-BINDING PROTEIN TAGH"/>
    <property type="match status" value="1"/>
</dbReference>
<proteinExistence type="inferred from homology"/>
<evidence type="ECO:0000313" key="8">
    <source>
        <dbReference type="Proteomes" id="UP000016662"/>
    </source>
</evidence>
<evidence type="ECO:0000256" key="5">
    <source>
        <dbReference type="SAM" id="MobiDB-lite"/>
    </source>
</evidence>
<feature type="domain" description="ABC transporter" evidence="6">
    <location>
        <begin position="30"/>
        <end position="252"/>
    </location>
</feature>
<comment type="caution">
    <text evidence="7">The sequence shown here is derived from an EMBL/GenBank/DDBJ whole genome shotgun (WGS) entry which is preliminary data.</text>
</comment>
<feature type="region of interest" description="Disordered" evidence="5">
    <location>
        <begin position="255"/>
        <end position="290"/>
    </location>
</feature>
<dbReference type="GO" id="GO:0005524">
    <property type="term" value="F:ATP binding"/>
    <property type="evidence" value="ECO:0007669"/>
    <property type="project" value="UniProtKB-KW"/>
</dbReference>
<name>U2LWA0_9FIRM</name>